<dbReference type="EMBL" id="OZ020113">
    <property type="protein sequence ID" value="CAK9266577.1"/>
    <property type="molecule type" value="Genomic_DNA"/>
</dbReference>
<accession>A0ABP0WMI1</accession>
<keyword evidence="1" id="KW-0732">Signal</keyword>
<evidence type="ECO:0000313" key="2">
    <source>
        <dbReference type="EMBL" id="CAK9266577.1"/>
    </source>
</evidence>
<dbReference type="Proteomes" id="UP001497444">
    <property type="component" value="Chromosome 18"/>
</dbReference>
<keyword evidence="3" id="KW-1185">Reference proteome</keyword>
<gene>
    <name evidence="2" type="ORF">CSSPJE1EN1_LOCUS12055</name>
</gene>
<reference evidence="2" key="1">
    <citation type="submission" date="2024-02" db="EMBL/GenBank/DDBJ databases">
        <authorList>
            <consortium name="ELIXIR-Norway"/>
            <consortium name="Elixir Norway"/>
        </authorList>
    </citation>
    <scope>NUCLEOTIDE SEQUENCE</scope>
</reference>
<evidence type="ECO:0000313" key="3">
    <source>
        <dbReference type="Proteomes" id="UP001497444"/>
    </source>
</evidence>
<organism evidence="2 3">
    <name type="scientific">Sphagnum jensenii</name>
    <dbReference type="NCBI Taxonomy" id="128206"/>
    <lineage>
        <taxon>Eukaryota</taxon>
        <taxon>Viridiplantae</taxon>
        <taxon>Streptophyta</taxon>
        <taxon>Embryophyta</taxon>
        <taxon>Bryophyta</taxon>
        <taxon>Sphagnophytina</taxon>
        <taxon>Sphagnopsida</taxon>
        <taxon>Sphagnales</taxon>
        <taxon>Sphagnaceae</taxon>
        <taxon>Sphagnum</taxon>
    </lineage>
</organism>
<protein>
    <submittedName>
        <fullName evidence="2">Uncharacterized protein</fullName>
    </submittedName>
</protein>
<sequence length="62" mass="7072">MNYSHCVLMLNSVCTSYMLCLRLGCEVHMPLQIQNLGEYPQNKTPEALKVLLLDLLKTMTTL</sequence>
<proteinExistence type="predicted"/>
<evidence type="ECO:0000256" key="1">
    <source>
        <dbReference type="SAM" id="SignalP"/>
    </source>
</evidence>
<feature type="signal peptide" evidence="1">
    <location>
        <begin position="1"/>
        <end position="20"/>
    </location>
</feature>
<name>A0ABP0WMI1_9BRYO</name>
<feature type="chain" id="PRO_5046807669" evidence="1">
    <location>
        <begin position="21"/>
        <end position="62"/>
    </location>
</feature>